<dbReference type="AlphaFoldDB" id="A0A553WJ35"/>
<keyword evidence="1" id="KW-0812">Transmembrane</keyword>
<reference evidence="2 3" key="1">
    <citation type="submission" date="2019-07" db="EMBL/GenBank/DDBJ databases">
        <authorList>
            <person name="Park M."/>
        </authorList>
    </citation>
    <scope>NUCLEOTIDE SEQUENCE [LARGE SCALE GENOMIC DNA]</scope>
    <source>
        <strain evidence="2 3">KCTC32445</strain>
    </source>
</reference>
<evidence type="ECO:0000256" key="1">
    <source>
        <dbReference type="SAM" id="Phobius"/>
    </source>
</evidence>
<keyword evidence="1" id="KW-1133">Transmembrane helix</keyword>
<dbReference type="EMBL" id="VKKU01000001">
    <property type="protein sequence ID" value="TSB04693.1"/>
    <property type="molecule type" value="Genomic_DNA"/>
</dbReference>
<evidence type="ECO:0000313" key="2">
    <source>
        <dbReference type="EMBL" id="TSB04693.1"/>
    </source>
</evidence>
<dbReference type="Proteomes" id="UP000320160">
    <property type="component" value="Unassembled WGS sequence"/>
</dbReference>
<feature type="transmembrane region" description="Helical" evidence="1">
    <location>
        <begin position="20"/>
        <end position="38"/>
    </location>
</feature>
<evidence type="ECO:0000313" key="3">
    <source>
        <dbReference type="Proteomes" id="UP000320160"/>
    </source>
</evidence>
<organism evidence="2 3">
    <name type="scientific">Sphingorhabdus contaminans</name>
    <dbReference type="NCBI Taxonomy" id="1343899"/>
    <lineage>
        <taxon>Bacteria</taxon>
        <taxon>Pseudomonadati</taxon>
        <taxon>Pseudomonadota</taxon>
        <taxon>Alphaproteobacteria</taxon>
        <taxon>Sphingomonadales</taxon>
        <taxon>Sphingomonadaceae</taxon>
        <taxon>Sphingorhabdus</taxon>
    </lineage>
</organism>
<dbReference type="OrthoDB" id="7595872at2"/>
<proteinExistence type="predicted"/>
<keyword evidence="1" id="KW-0472">Membrane</keyword>
<protein>
    <submittedName>
        <fullName evidence="2">Uncharacterized protein</fullName>
    </submittedName>
</protein>
<dbReference type="RefSeq" id="WP_143775581.1">
    <property type="nucleotide sequence ID" value="NZ_VKKU01000001.1"/>
</dbReference>
<accession>A0A553WJ35</accession>
<comment type="caution">
    <text evidence="2">The sequence shown here is derived from an EMBL/GenBank/DDBJ whole genome shotgun (WGS) entry which is preliminary data.</text>
</comment>
<keyword evidence="3" id="KW-1185">Reference proteome</keyword>
<name>A0A553WJ35_9SPHN</name>
<gene>
    <name evidence="2" type="ORF">FOM92_04565</name>
</gene>
<sequence length="193" mass="22156">MKRRPGPVTSLYVRTDWGFVRILYIPALFLTIAAFKFIPALAAVKFKVSVGLCGLYSIFKHWGHRAEEWINAKPLFEICNDGLAYEDGGERVVFPFQSIKGIAMQRRIRPDKTNGHLSINPPVWLTLKIENPDREKPNKTDFLGRNTSEYLYIDVWPREIYGGIFTLRRFSKSLVKQIEIHKQSNLTGGIDVS</sequence>